<sequence length="456" mass="47704">MSLPMGPWRLTYTPGQWIVLAGPKLVAVMQPAPPKMSSLVGQLWTDMQGAGSLDALLELLRGYSLDQMPDFAAFVWEGQALHGLARGRISVVDAATGETALDGEGALTWHEAHFGAVRGLRVEMAPVDHESVLHLPLIVGAVGASALHLTTDPSQLVRFPDTVNQIPEPVAPATPRPSEPLAPMAESAPAPAPAPVEEPASRPQPVEDLYASPAHSPSPVYPSAPEYTPSAPQPSAPEYSTPQYSTPDYSSAPAPDYSSTPAPTYPPASEYAPAPSHTPSPSYPQAPVYSTPYQPPVAPAPVPTAPTPVPPVPAGSAPSMAGLDATEGMEHDDFGFHRSEPPISAIAMGIQTNTGEFQNLMTGLVIGRAPDASRGPAGVGTMRVPSPGNDISRSHVLVQPEGRQARITDLDSTNGTTIQLADDEPFLLEDGQSVLVPIGTVLNLGDGVSLRIEPAR</sequence>
<evidence type="ECO:0000259" key="3">
    <source>
        <dbReference type="PROSITE" id="PS50006"/>
    </source>
</evidence>
<dbReference type="Proteomes" id="UP000280935">
    <property type="component" value="Unassembled WGS sequence"/>
</dbReference>
<dbReference type="CDD" id="cd00060">
    <property type="entry name" value="FHA"/>
    <property type="match status" value="1"/>
</dbReference>
<feature type="compositionally biased region" description="Low complexity" evidence="2">
    <location>
        <begin position="257"/>
        <end position="275"/>
    </location>
</feature>
<organism evidence="4 5">
    <name type="scientific">Arachnia propionica</name>
    <dbReference type="NCBI Taxonomy" id="1750"/>
    <lineage>
        <taxon>Bacteria</taxon>
        <taxon>Bacillati</taxon>
        <taxon>Actinomycetota</taxon>
        <taxon>Actinomycetes</taxon>
        <taxon>Propionibacteriales</taxon>
        <taxon>Propionibacteriaceae</taxon>
        <taxon>Arachnia</taxon>
    </lineage>
</organism>
<feature type="compositionally biased region" description="Pro residues" evidence="2">
    <location>
        <begin position="293"/>
        <end position="313"/>
    </location>
</feature>
<evidence type="ECO:0000256" key="2">
    <source>
        <dbReference type="SAM" id="MobiDB-lite"/>
    </source>
</evidence>
<dbReference type="OrthoDB" id="5485098at2"/>
<dbReference type="SUPFAM" id="SSF49879">
    <property type="entry name" value="SMAD/FHA domain"/>
    <property type="match status" value="1"/>
</dbReference>
<feature type="compositionally biased region" description="Polar residues" evidence="2">
    <location>
        <begin position="238"/>
        <end position="249"/>
    </location>
</feature>
<accession>A0A3P1WVU4</accession>
<dbReference type="InterPro" id="IPR000253">
    <property type="entry name" value="FHA_dom"/>
</dbReference>
<feature type="compositionally biased region" description="Basic and acidic residues" evidence="2">
    <location>
        <begin position="328"/>
        <end position="338"/>
    </location>
</feature>
<evidence type="ECO:0000313" key="5">
    <source>
        <dbReference type="Proteomes" id="UP000280935"/>
    </source>
</evidence>
<dbReference type="Pfam" id="PF00498">
    <property type="entry name" value="FHA"/>
    <property type="match status" value="1"/>
</dbReference>
<dbReference type="PROSITE" id="PS50006">
    <property type="entry name" value="FHA_DOMAIN"/>
    <property type="match status" value="1"/>
</dbReference>
<gene>
    <name evidence="4" type="ORF">EII35_02985</name>
</gene>
<keyword evidence="1" id="KW-0597">Phosphoprotein</keyword>
<proteinExistence type="predicted"/>
<dbReference type="Gene3D" id="2.60.200.20">
    <property type="match status" value="1"/>
</dbReference>
<protein>
    <submittedName>
        <fullName evidence="4">FHA domain-containing protein</fullName>
    </submittedName>
</protein>
<dbReference type="AlphaFoldDB" id="A0A3P1WVU4"/>
<dbReference type="PRINTS" id="PR01217">
    <property type="entry name" value="PRICHEXTENSN"/>
</dbReference>
<dbReference type="RefSeq" id="WP_125226985.1">
    <property type="nucleotide sequence ID" value="NZ_RQYT01000004.1"/>
</dbReference>
<dbReference type="InterPro" id="IPR008984">
    <property type="entry name" value="SMAD_FHA_dom_sf"/>
</dbReference>
<reference evidence="4 5" key="1">
    <citation type="submission" date="2018-11" db="EMBL/GenBank/DDBJ databases">
        <title>Genomes From Bacteria Associated with the Canine Oral Cavity: a Test Case for Automated Genome-Based Taxonomic Assignment.</title>
        <authorList>
            <person name="Coil D.A."/>
            <person name="Jospin G."/>
            <person name="Darling A.E."/>
            <person name="Wallis C."/>
            <person name="Davis I.J."/>
            <person name="Harris S."/>
            <person name="Eisen J.A."/>
            <person name="Holcombe L.J."/>
            <person name="O'Flynn C."/>
        </authorList>
    </citation>
    <scope>NUCLEOTIDE SEQUENCE [LARGE SCALE GENOMIC DNA]</scope>
    <source>
        <strain evidence="4 5">OH2822_COT-296</strain>
    </source>
</reference>
<feature type="domain" description="FHA" evidence="3">
    <location>
        <begin position="364"/>
        <end position="419"/>
    </location>
</feature>
<dbReference type="EMBL" id="RQYT01000004">
    <property type="protein sequence ID" value="RRD50712.1"/>
    <property type="molecule type" value="Genomic_DNA"/>
</dbReference>
<comment type="caution">
    <text evidence="4">The sequence shown here is derived from an EMBL/GenBank/DDBJ whole genome shotgun (WGS) entry which is preliminary data.</text>
</comment>
<evidence type="ECO:0000313" key="4">
    <source>
        <dbReference type="EMBL" id="RRD50712.1"/>
    </source>
</evidence>
<evidence type="ECO:0000256" key="1">
    <source>
        <dbReference type="ARBA" id="ARBA00022553"/>
    </source>
</evidence>
<feature type="region of interest" description="Disordered" evidence="2">
    <location>
        <begin position="167"/>
        <end position="338"/>
    </location>
</feature>
<feature type="compositionally biased region" description="Pro residues" evidence="2">
    <location>
        <begin position="169"/>
        <end position="180"/>
    </location>
</feature>
<name>A0A3P1WVU4_9ACTN</name>